<keyword evidence="2" id="KW-1185">Reference proteome</keyword>
<protein>
    <submittedName>
        <fullName evidence="1">Uncharacterized protein</fullName>
    </submittedName>
</protein>
<dbReference type="Gene3D" id="3.10.180.10">
    <property type="entry name" value="2,3-Dihydroxybiphenyl 1,2-Dioxygenase, domain 1"/>
    <property type="match status" value="1"/>
</dbReference>
<name>A0A920CQ20_9BACL</name>
<dbReference type="EMBL" id="BORS01000027">
    <property type="protein sequence ID" value="GIO45013.1"/>
    <property type="molecule type" value="Genomic_DNA"/>
</dbReference>
<evidence type="ECO:0000313" key="2">
    <source>
        <dbReference type="Proteomes" id="UP000678895"/>
    </source>
</evidence>
<dbReference type="InterPro" id="IPR029068">
    <property type="entry name" value="Glyas_Bleomycin-R_OHBP_Dase"/>
</dbReference>
<proteinExistence type="predicted"/>
<gene>
    <name evidence="1" type="ORF">J41TS4_47710</name>
</gene>
<evidence type="ECO:0000313" key="1">
    <source>
        <dbReference type="EMBL" id="GIO45013.1"/>
    </source>
</evidence>
<accession>A0A920CQ20</accession>
<dbReference type="Proteomes" id="UP000678895">
    <property type="component" value="Unassembled WGS sequence"/>
</dbReference>
<organism evidence="1 2">
    <name type="scientific">Paenibacillus apis</name>
    <dbReference type="NCBI Taxonomy" id="1792174"/>
    <lineage>
        <taxon>Bacteria</taxon>
        <taxon>Bacillati</taxon>
        <taxon>Bacillota</taxon>
        <taxon>Bacilli</taxon>
        <taxon>Bacillales</taxon>
        <taxon>Paenibacillaceae</taxon>
        <taxon>Paenibacillus</taxon>
    </lineage>
</organism>
<dbReference type="AlphaFoldDB" id="A0A920CQ20"/>
<reference evidence="1" key="1">
    <citation type="submission" date="2021-03" db="EMBL/GenBank/DDBJ databases">
        <title>Antimicrobial resistance genes in bacteria isolated from Japanese honey, and their potential for conferring macrolide and lincosamide resistance in the American foulbrood pathogen Paenibacillus larvae.</title>
        <authorList>
            <person name="Okamoto M."/>
            <person name="Kumagai M."/>
            <person name="Kanamori H."/>
            <person name="Takamatsu D."/>
        </authorList>
    </citation>
    <scope>NUCLEOTIDE SEQUENCE</scope>
    <source>
        <strain evidence="1">J41TS4</strain>
    </source>
</reference>
<comment type="caution">
    <text evidence="1">The sequence shown here is derived from an EMBL/GenBank/DDBJ whole genome shotgun (WGS) entry which is preliminary data.</text>
</comment>
<sequence>MHRLPLNKILPIVQEGPFVRFHSMAELGNINDINLEPMNYGAGGAGPGFSRDEPLSRRGEKLMLPAWFEQQREAIEANLEPIQVRLLEGDQE</sequence>